<keyword evidence="6" id="KW-0325">Glycoprotein</keyword>
<dbReference type="InterPro" id="IPR036179">
    <property type="entry name" value="Ig-like_dom_sf"/>
</dbReference>
<keyword evidence="5" id="KW-1015">Disulfide bond</keyword>
<dbReference type="CDD" id="cd00099">
    <property type="entry name" value="IgV"/>
    <property type="match status" value="1"/>
</dbReference>
<reference evidence="10" key="1">
    <citation type="submission" date="2019-09" db="EMBL/GenBank/DDBJ databases">
        <title>Bird 10,000 Genomes (B10K) Project - Family phase.</title>
        <authorList>
            <person name="Zhang G."/>
        </authorList>
    </citation>
    <scope>NUCLEOTIDE SEQUENCE</scope>
    <source>
        <strain evidence="10">B10K-DU-024-03</strain>
        <tissue evidence="10">Muscle</tissue>
    </source>
</reference>
<dbReference type="EMBL" id="WBNJ01000951">
    <property type="protein sequence ID" value="NXD87887.1"/>
    <property type="molecule type" value="Genomic_DNA"/>
</dbReference>
<feature type="domain" description="Ig-like" evidence="9">
    <location>
        <begin position="8"/>
        <end position="110"/>
    </location>
</feature>
<protein>
    <submittedName>
        <fullName evidence="10">TVB72 protein</fullName>
    </submittedName>
</protein>
<keyword evidence="8" id="KW-1279">T cell receptor</keyword>
<evidence type="ECO:0000256" key="1">
    <source>
        <dbReference type="ARBA" id="ARBA00004236"/>
    </source>
</evidence>
<evidence type="ECO:0000313" key="10">
    <source>
        <dbReference type="EMBL" id="NXD87887.1"/>
    </source>
</evidence>
<name>A0A851Z6C7_9AVES</name>
<organism evidence="10 11">
    <name type="scientific">Halcyon senegalensis</name>
    <dbReference type="NCBI Taxonomy" id="342381"/>
    <lineage>
        <taxon>Eukaryota</taxon>
        <taxon>Metazoa</taxon>
        <taxon>Chordata</taxon>
        <taxon>Craniata</taxon>
        <taxon>Vertebrata</taxon>
        <taxon>Euteleostomi</taxon>
        <taxon>Archelosauria</taxon>
        <taxon>Archosauria</taxon>
        <taxon>Dinosauria</taxon>
        <taxon>Saurischia</taxon>
        <taxon>Theropoda</taxon>
        <taxon>Coelurosauria</taxon>
        <taxon>Aves</taxon>
        <taxon>Neognathae</taxon>
        <taxon>Neoaves</taxon>
        <taxon>Telluraves</taxon>
        <taxon>Coraciimorphae</taxon>
        <taxon>Coraciiformes</taxon>
        <taxon>Alcedinidae</taxon>
        <taxon>Halcyon</taxon>
    </lineage>
</organism>
<dbReference type="OrthoDB" id="6103117at2759"/>
<dbReference type="GO" id="GO:0042101">
    <property type="term" value="C:T cell receptor complex"/>
    <property type="evidence" value="ECO:0007669"/>
    <property type="project" value="UniProtKB-KW"/>
</dbReference>
<feature type="non-terminal residue" evidence="10">
    <location>
        <position position="1"/>
    </location>
</feature>
<keyword evidence="4" id="KW-0472">Membrane</keyword>
<keyword evidence="2" id="KW-1003">Cell membrane</keyword>
<feature type="non-terminal residue" evidence="10">
    <location>
        <position position="187"/>
    </location>
</feature>
<dbReference type="InterPro" id="IPR013783">
    <property type="entry name" value="Ig-like_fold"/>
</dbReference>
<keyword evidence="8" id="KW-1064">Adaptive immunity</keyword>
<keyword evidence="3" id="KW-0732">Signal</keyword>
<evidence type="ECO:0000256" key="7">
    <source>
        <dbReference type="ARBA" id="ARBA00038651"/>
    </source>
</evidence>
<dbReference type="InterPro" id="IPR007110">
    <property type="entry name" value="Ig-like_dom"/>
</dbReference>
<accession>A0A851Z6C7</accession>
<dbReference type="InterPro" id="IPR013106">
    <property type="entry name" value="Ig_V-set"/>
</dbReference>
<dbReference type="Pfam" id="PF07686">
    <property type="entry name" value="V-set"/>
    <property type="match status" value="1"/>
</dbReference>
<dbReference type="InterPro" id="IPR003599">
    <property type="entry name" value="Ig_sub"/>
</dbReference>
<gene>
    <name evidence="10" type="primary">Trbv72</name>
    <name evidence="10" type="ORF">HALSEN_R15714</name>
</gene>
<keyword evidence="8" id="KW-0391">Immunity</keyword>
<dbReference type="SMART" id="SM00409">
    <property type="entry name" value="IG"/>
    <property type="match status" value="1"/>
</dbReference>
<evidence type="ECO:0000256" key="3">
    <source>
        <dbReference type="ARBA" id="ARBA00022729"/>
    </source>
</evidence>
<evidence type="ECO:0000256" key="8">
    <source>
        <dbReference type="ARBA" id="ARBA00043266"/>
    </source>
</evidence>
<evidence type="ECO:0000256" key="2">
    <source>
        <dbReference type="ARBA" id="ARBA00022475"/>
    </source>
</evidence>
<evidence type="ECO:0000256" key="4">
    <source>
        <dbReference type="ARBA" id="ARBA00023136"/>
    </source>
</evidence>
<keyword evidence="11" id="KW-1185">Reference proteome</keyword>
<evidence type="ECO:0000313" key="11">
    <source>
        <dbReference type="Proteomes" id="UP000648918"/>
    </source>
</evidence>
<dbReference type="SMART" id="SM00406">
    <property type="entry name" value="IGv"/>
    <property type="match status" value="1"/>
</dbReference>
<comment type="subcellular location">
    <subcellularLocation>
        <location evidence="1">Cell membrane</location>
    </subcellularLocation>
</comment>
<dbReference type="PANTHER" id="PTHR19339:SF5">
    <property type="entry name" value="IG-LIKE DOMAIN-CONTAINING PROTEIN"/>
    <property type="match status" value="1"/>
</dbReference>
<comment type="subunit">
    <text evidence="7">Alpha-beta TR is a heterodimer composed of an alpha and beta chain; disulfide-linked. The alpha-beta TR is associated with the transmembrane signaling CD3 coreceptor proteins to form the TR-CD3 (TcR or TCR). The assembly of alpha-beta TR heterodimers with CD3 occurs in the endoplasmic reticulum where a single alpha-beta TR heterodimer associates with one CD3D-CD3E heterodimer, one CD3G-CD3E heterodimer and one CD247 homodimer forming a stable octameric structure. CD3D-CD3E and CD3G-CD3E heterodimers preferentially associate with TR alpha and TR beta chains, respectively. The association of the CD247 homodimer is the last step of TcR assembly in the endoplasmic reticulum and is required for transport to the cell surface.</text>
</comment>
<dbReference type="InterPro" id="IPR051896">
    <property type="entry name" value="TCR_alpha_variable"/>
</dbReference>
<dbReference type="PANTHER" id="PTHR19339">
    <property type="entry name" value="T CELL RECEPTOR ALPHA VARIABLE 39"/>
    <property type="match status" value="1"/>
</dbReference>
<dbReference type="AlphaFoldDB" id="A0A851Z6C7"/>
<dbReference type="Proteomes" id="UP000648918">
    <property type="component" value="Unassembled WGS sequence"/>
</dbReference>
<evidence type="ECO:0000256" key="6">
    <source>
        <dbReference type="ARBA" id="ARBA00023180"/>
    </source>
</evidence>
<evidence type="ECO:0000256" key="5">
    <source>
        <dbReference type="ARBA" id="ARBA00023157"/>
    </source>
</evidence>
<dbReference type="Gene3D" id="2.60.40.10">
    <property type="entry name" value="Immunoglobulins"/>
    <property type="match status" value="1"/>
</dbReference>
<dbReference type="PROSITE" id="PS50835">
    <property type="entry name" value="IG_LIKE"/>
    <property type="match status" value="1"/>
</dbReference>
<proteinExistence type="predicted"/>
<evidence type="ECO:0000259" key="9">
    <source>
        <dbReference type="PROSITE" id="PS50835"/>
    </source>
</evidence>
<dbReference type="SUPFAM" id="SSF48726">
    <property type="entry name" value="Immunoglobulin"/>
    <property type="match status" value="2"/>
</dbReference>
<comment type="caution">
    <text evidence="10">The sequence shown here is derived from an EMBL/GenBank/DDBJ whole genome shotgun (WGS) entry which is preliminary data.</text>
</comment>
<sequence length="187" mass="20423">GGASAEGKRVQQSPEQLWVLPGEAAELNCPISHHRSAVDWYKEKPDGGLYWIYRSSDYSPPSGRYSGRVETGGNVSLTISSTRREDSGVYFCSLSTFSPQFGDGTRLIVTDATEPELSILVPVDTAEPGQPPAAIPLLCHLRDVPRGWDTVSWQPGGDVARVTRVTALDEHGVLNAWSIAWVSAERW</sequence>